<dbReference type="Gene3D" id="1.25.40.720">
    <property type="entry name" value="Telomere length regulation protein 2, C-terminal domain"/>
    <property type="match status" value="2"/>
</dbReference>
<dbReference type="eggNOG" id="KOG4346">
    <property type="taxonomic scope" value="Eukaryota"/>
</dbReference>
<dbReference type="STRING" id="1071380.I2H419"/>
<dbReference type="InterPro" id="IPR038528">
    <property type="entry name" value="TEL2_C_sf"/>
</dbReference>
<name>I2H419_HENB6</name>
<dbReference type="GeneID" id="14496247"/>
<dbReference type="HOGENOM" id="CLU_444244_0_0_1"/>
<dbReference type="GO" id="GO:0007004">
    <property type="term" value="P:telomere maintenance via telomerase"/>
    <property type="evidence" value="ECO:0007669"/>
    <property type="project" value="EnsemblFungi"/>
</dbReference>
<dbReference type="InterPro" id="IPR051970">
    <property type="entry name" value="TEL2_Regulation"/>
</dbReference>
<dbReference type="GO" id="GO:0110078">
    <property type="term" value="C:TTT Hsp90 cochaperone complex"/>
    <property type="evidence" value="ECO:0007669"/>
    <property type="project" value="EnsemblFungi"/>
</dbReference>
<dbReference type="OMA" id="ERTMFIA"/>
<dbReference type="EMBL" id="HE806320">
    <property type="protein sequence ID" value="CCH61121.1"/>
    <property type="molecule type" value="Genomic_DNA"/>
</dbReference>
<organism evidence="3 4">
    <name type="scientific">Henningerozyma blattae (strain ATCC 34711 / CBS 6284 / DSM 70876 / NBRC 10599 / NRRL Y-10934 / UCD 77-7)</name>
    <name type="common">Yeast</name>
    <name type="synonym">Tetrapisispora blattae</name>
    <dbReference type="NCBI Taxonomy" id="1071380"/>
    <lineage>
        <taxon>Eukaryota</taxon>
        <taxon>Fungi</taxon>
        <taxon>Dikarya</taxon>
        <taxon>Ascomycota</taxon>
        <taxon>Saccharomycotina</taxon>
        <taxon>Saccharomycetes</taxon>
        <taxon>Saccharomycetales</taxon>
        <taxon>Saccharomycetaceae</taxon>
        <taxon>Henningerozyma</taxon>
    </lineage>
</organism>
<dbReference type="AlphaFoldDB" id="I2H419"/>
<comment type="similarity">
    <text evidence="1">Belongs to the TEL2 family.</text>
</comment>
<dbReference type="GO" id="GO:0051879">
    <property type="term" value="F:Hsp90 protein binding"/>
    <property type="evidence" value="ECO:0007669"/>
    <property type="project" value="TreeGrafter"/>
</dbReference>
<proteinExistence type="inferred from homology"/>
<evidence type="ECO:0000313" key="4">
    <source>
        <dbReference type="Proteomes" id="UP000002866"/>
    </source>
</evidence>
<dbReference type="Pfam" id="PF10193">
    <property type="entry name" value="Telomere_reg-2"/>
    <property type="match status" value="1"/>
</dbReference>
<dbReference type="InterPro" id="IPR019337">
    <property type="entry name" value="Telomere_length_regulation_dom"/>
</dbReference>
<dbReference type="PANTHER" id="PTHR15830:SF10">
    <property type="entry name" value="TELOMERE LENGTH REGULATION PROTEIN TEL2 HOMOLOG"/>
    <property type="match status" value="1"/>
</dbReference>
<gene>
    <name evidence="3" type="primary">TBLA0E00600</name>
    <name evidence="3" type="ORF">TBLA_0E00600</name>
</gene>
<dbReference type="GO" id="GO:0034502">
    <property type="term" value="P:protein localization to chromosome"/>
    <property type="evidence" value="ECO:0007669"/>
    <property type="project" value="EnsemblFungi"/>
</dbReference>
<evidence type="ECO:0000313" key="3">
    <source>
        <dbReference type="EMBL" id="CCH61121.1"/>
    </source>
</evidence>
<dbReference type="InParanoid" id="I2H419"/>
<dbReference type="GO" id="GO:0005829">
    <property type="term" value="C:cytosol"/>
    <property type="evidence" value="ECO:0007669"/>
    <property type="project" value="TreeGrafter"/>
</dbReference>
<dbReference type="FunCoup" id="I2H419">
    <property type="interactions" value="36"/>
</dbReference>
<evidence type="ECO:0000256" key="1">
    <source>
        <dbReference type="ARBA" id="ARBA00006133"/>
    </source>
</evidence>
<dbReference type="GO" id="GO:0051083">
    <property type="term" value="P:'de novo' cotranslational protein folding"/>
    <property type="evidence" value="ECO:0007669"/>
    <property type="project" value="TreeGrafter"/>
</dbReference>
<protein>
    <recommendedName>
        <fullName evidence="2">Telomere length regulation protein conserved domain-containing protein</fullName>
    </recommendedName>
</protein>
<dbReference type="GO" id="GO:0000781">
    <property type="term" value="C:chromosome, telomeric region"/>
    <property type="evidence" value="ECO:0007669"/>
    <property type="project" value="EnsemblFungi"/>
</dbReference>
<sequence>MKNKDNNTINEAITTILKKGSQLSLPEILSLLKNYLPVYPSLRNSTKSIILDFFSSNLIGFSQLINFTIILTKDSPKESRIYKNIIVELLNERFDCLLNFIQNNTFKLTIELRNLKSLFFGSKIFNLIHEDIDIISYLKLLCKQWEVVFNVEEIHDLSIISDLLVSMLSLHPVYSPIQLFEGFFLINESRFQAFIEMIKKASSINKNRIINQYLLSYLDNKVSKGNMEEIFKILKNLPITNCFDLNCFNKFKSLIFQECVLKSISQSIMPSIMISLLNRFKEIDPMKDENICQLLVIILNDLMDNKHREKISCNSIFLESVTKRLASEDKDIRERTMFIAKIVTNGDLSYESDYTITIPSLNLQGIDTNIKNIDFVKLQEETQSIANNTEKELIPAINILSLDDTADSDDENDDDGRDIVFLKDLVKEFQLLNENRGKSKLRLLKLTIKLIRQKKDFGTEVKYYSSTLFAMIASLNNDIDEKNFEQWRMNTLETIVSSVPEETVNFIKFLFTTELSLQQRFSILSSLGLAARELRGIDDKMVLKPSYDFPTNRLPWDKGNESQLLETKSNNRIEEISEGRITWKSKKLQNAPQTKLNRFKPYARLFFYPLAHGWLNGINQGTYDKFFKTHYFSTLRMIYECADPVHDYQTMTDMMQQIIADAIEQDIPIDK</sequence>
<reference evidence="3 4" key="1">
    <citation type="journal article" date="2011" name="Proc. Natl. Acad. Sci. U.S.A.">
        <title>Evolutionary erosion of yeast sex chromosomes by mating-type switching accidents.</title>
        <authorList>
            <person name="Gordon J.L."/>
            <person name="Armisen D."/>
            <person name="Proux-Wera E."/>
            <person name="Oheigeartaigh S.S."/>
            <person name="Byrne K.P."/>
            <person name="Wolfe K.H."/>
        </authorList>
    </citation>
    <scope>NUCLEOTIDE SEQUENCE [LARGE SCALE GENOMIC DNA]</scope>
    <source>
        <strain evidence="4">ATCC 34711 / CBS 6284 / DSM 70876 / NBRC 10599 / NRRL Y-10934 / UCD 77-7</strain>
    </source>
</reference>
<keyword evidence="4" id="KW-1185">Reference proteome</keyword>
<dbReference type="Proteomes" id="UP000002866">
    <property type="component" value="Chromosome 5"/>
</dbReference>
<dbReference type="RefSeq" id="XP_004180640.1">
    <property type="nucleotide sequence ID" value="XM_004180592.1"/>
</dbReference>
<dbReference type="GO" id="GO:0042162">
    <property type="term" value="F:telomeric DNA binding"/>
    <property type="evidence" value="ECO:0007669"/>
    <property type="project" value="EnsemblFungi"/>
</dbReference>
<dbReference type="PANTHER" id="PTHR15830">
    <property type="entry name" value="TELOMERE LENGTH REGULATION PROTEIN TEL2 FAMILY MEMBER"/>
    <property type="match status" value="1"/>
</dbReference>
<dbReference type="OrthoDB" id="10258062at2759"/>
<feature type="domain" description="Telomere length regulation protein conserved" evidence="2">
    <location>
        <begin position="419"/>
        <end position="531"/>
    </location>
</feature>
<dbReference type="KEGG" id="tbl:TBLA_0E00600"/>
<evidence type="ECO:0000259" key="2">
    <source>
        <dbReference type="Pfam" id="PF10193"/>
    </source>
</evidence>
<accession>I2H419</accession>